<proteinExistence type="predicted"/>
<dbReference type="EMBL" id="CP049109">
    <property type="protein sequence ID" value="QIG80745.1"/>
    <property type="molecule type" value="Genomic_DNA"/>
</dbReference>
<evidence type="ECO:0000259" key="5">
    <source>
        <dbReference type="Pfam" id="PF00890"/>
    </source>
</evidence>
<dbReference type="InterPro" id="IPR027477">
    <property type="entry name" value="Succ_DH/fumarate_Rdtase_cat_sf"/>
</dbReference>
<reference evidence="6 7" key="1">
    <citation type="submission" date="2020-02" db="EMBL/GenBank/DDBJ databases">
        <authorList>
            <person name="Zheng R.K."/>
            <person name="Sun C.M."/>
        </authorList>
    </citation>
    <scope>NUCLEOTIDE SEQUENCE [LARGE SCALE GENOMIC DNA]</scope>
    <source>
        <strain evidence="7">zrk23</strain>
    </source>
</reference>
<dbReference type="InterPro" id="IPR050315">
    <property type="entry name" value="FAD-oxidoreductase_2"/>
</dbReference>
<dbReference type="KEGG" id="spzr:G5C33_13760"/>
<dbReference type="GO" id="GO:0016491">
    <property type="term" value="F:oxidoreductase activity"/>
    <property type="evidence" value="ECO:0007669"/>
    <property type="project" value="UniProtKB-KW"/>
</dbReference>
<dbReference type="GO" id="GO:0008202">
    <property type="term" value="P:steroid metabolic process"/>
    <property type="evidence" value="ECO:0007669"/>
    <property type="project" value="UniProtKB-ARBA"/>
</dbReference>
<evidence type="ECO:0000313" key="6">
    <source>
        <dbReference type="EMBL" id="QIG80745.1"/>
    </source>
</evidence>
<dbReference type="SUPFAM" id="SSF51905">
    <property type="entry name" value="FAD/NAD(P)-binding domain"/>
    <property type="match status" value="1"/>
</dbReference>
<gene>
    <name evidence="6" type="ORF">G5C33_13760</name>
</gene>
<dbReference type="PANTHER" id="PTHR43400">
    <property type="entry name" value="FUMARATE REDUCTASE"/>
    <property type="match status" value="1"/>
</dbReference>
<evidence type="ECO:0000256" key="1">
    <source>
        <dbReference type="ARBA" id="ARBA00001974"/>
    </source>
</evidence>
<dbReference type="RefSeq" id="WP_165327753.1">
    <property type="nucleotide sequence ID" value="NZ_CP049109.1"/>
</dbReference>
<name>A0A6G6Y747_9SPHN</name>
<dbReference type="PANTHER" id="PTHR43400:SF10">
    <property type="entry name" value="3-OXOSTEROID 1-DEHYDROGENASE"/>
    <property type="match status" value="1"/>
</dbReference>
<keyword evidence="3" id="KW-0274">FAD</keyword>
<dbReference type="Gene3D" id="3.50.50.60">
    <property type="entry name" value="FAD/NAD(P)-binding domain"/>
    <property type="match status" value="2"/>
</dbReference>
<dbReference type="PRINTS" id="PR00411">
    <property type="entry name" value="PNDRDTASEI"/>
</dbReference>
<sequence>MDEQFDFVVVGSGGGGLCAALVMASLGKSVLVLEKSEYAGGVTAASGGVMWIPNNRFLAEAGIQDSHDDALAYLDALIGGDTDAPGATAERRRTFVEQAPRMLEFLIGQGLAFRRVPFYPDYYDDLPGVVNEGRTVVSQLFDAKKLGPWEKKLRPGFLPIPANLDEAMMLPRLKANKQARKTLVKVLLRTVGSRLTGKHLVTAGNALQAQMLYHALQAGAQVRLETPVEEILVEGGRATGVITGGKRIGAKLGVLIAAGGFVQNQAMRDRYIPGTSKDWTLAPKGENGEMIEVAAKHGAALAQMDARVCHPTTIVPGKGAASVHGDIAKPHGIVIDQSGKRYMSEAGCYMDICAAMLAHHKKTPAVPSWLIMDSQYIGKYMLAGSRAGAKKPAEWTESGFLKTGETINALADACGIDPSILASTVARFNALAKQGEDEDFGRGKRLNERWLGDQDSDAPTLGAIEQGPFYAIPVYPGDVDTFGGIVTDTSARVLDGDGNAIDGLYATGTSTASVMGRTSPGPGSSIGPAFTWGYVAAAHAANADNLLGGDR</sequence>
<accession>A0A6G6Y747</accession>
<dbReference type="Pfam" id="PF00890">
    <property type="entry name" value="FAD_binding_2"/>
    <property type="match status" value="1"/>
</dbReference>
<dbReference type="InterPro" id="IPR036188">
    <property type="entry name" value="FAD/NAD-bd_sf"/>
</dbReference>
<comment type="cofactor">
    <cofactor evidence="1">
        <name>FAD</name>
        <dbReference type="ChEBI" id="CHEBI:57692"/>
    </cofactor>
</comment>
<protein>
    <submittedName>
        <fullName evidence="6">FAD-dependent oxidoreductase</fullName>
    </submittedName>
</protein>
<evidence type="ECO:0000256" key="2">
    <source>
        <dbReference type="ARBA" id="ARBA00022630"/>
    </source>
</evidence>
<keyword evidence="7" id="KW-1185">Reference proteome</keyword>
<dbReference type="Proteomes" id="UP000501568">
    <property type="component" value="Chromosome"/>
</dbReference>
<evidence type="ECO:0000256" key="4">
    <source>
        <dbReference type="ARBA" id="ARBA00023002"/>
    </source>
</evidence>
<dbReference type="InterPro" id="IPR003953">
    <property type="entry name" value="FAD-dep_OxRdtase_2_FAD-bd"/>
</dbReference>
<dbReference type="SUPFAM" id="SSF56425">
    <property type="entry name" value="Succinate dehydrogenase/fumarate reductase flavoprotein, catalytic domain"/>
    <property type="match status" value="1"/>
</dbReference>
<keyword evidence="4" id="KW-0560">Oxidoreductase</keyword>
<dbReference type="AlphaFoldDB" id="A0A6G6Y747"/>
<organism evidence="6 7">
    <name type="scientific">Stakelama tenebrarum</name>
    <dbReference type="NCBI Taxonomy" id="2711215"/>
    <lineage>
        <taxon>Bacteria</taxon>
        <taxon>Pseudomonadati</taxon>
        <taxon>Pseudomonadota</taxon>
        <taxon>Alphaproteobacteria</taxon>
        <taxon>Sphingomonadales</taxon>
        <taxon>Sphingomonadaceae</taxon>
        <taxon>Stakelama</taxon>
    </lineage>
</organism>
<feature type="domain" description="FAD-dependent oxidoreductase 2 FAD-binding" evidence="5">
    <location>
        <begin position="6"/>
        <end position="526"/>
    </location>
</feature>
<evidence type="ECO:0000256" key="3">
    <source>
        <dbReference type="ARBA" id="ARBA00022827"/>
    </source>
</evidence>
<keyword evidence="2" id="KW-0285">Flavoprotein</keyword>
<evidence type="ECO:0000313" key="7">
    <source>
        <dbReference type="Proteomes" id="UP000501568"/>
    </source>
</evidence>